<name>A0A8S5NFV2_9CAUD</name>
<proteinExistence type="predicted"/>
<accession>A0A8S5NFV2</accession>
<organism evidence="1">
    <name type="scientific">Siphoviridae sp. ctrok7</name>
    <dbReference type="NCBI Taxonomy" id="2826480"/>
    <lineage>
        <taxon>Viruses</taxon>
        <taxon>Duplodnaviria</taxon>
        <taxon>Heunggongvirae</taxon>
        <taxon>Uroviricota</taxon>
        <taxon>Caudoviricetes</taxon>
    </lineage>
</organism>
<reference evidence="1" key="1">
    <citation type="journal article" date="2021" name="Proc. Natl. Acad. Sci. U.S.A.">
        <title>A Catalog of Tens of Thousands of Viruses from Human Metagenomes Reveals Hidden Associations with Chronic Diseases.</title>
        <authorList>
            <person name="Tisza M.J."/>
            <person name="Buck C.B."/>
        </authorList>
    </citation>
    <scope>NUCLEOTIDE SEQUENCE</scope>
    <source>
        <strain evidence="1">Ctrok7</strain>
    </source>
</reference>
<evidence type="ECO:0000313" key="1">
    <source>
        <dbReference type="EMBL" id="DAD92971.1"/>
    </source>
</evidence>
<sequence>MALRLRVNEAIARSEANGKKVLKKDIAARLFEGASESAQQVNMTNLCNGTTKRIVPEWVVIICEMLDCSADYLFGMEGGNNEK</sequence>
<protein>
    <submittedName>
        <fullName evidence="1">Helix-turn-helix domain protein</fullName>
    </submittedName>
</protein>
<dbReference type="EMBL" id="BK015149">
    <property type="protein sequence ID" value="DAD92971.1"/>
    <property type="molecule type" value="Genomic_DNA"/>
</dbReference>